<reference evidence="1" key="1">
    <citation type="submission" date="2022-07" db="EMBL/GenBank/DDBJ databases">
        <title>Genome Sequence of Lecanicillium saksenae.</title>
        <authorList>
            <person name="Buettner E."/>
        </authorList>
    </citation>
    <scope>NUCLEOTIDE SEQUENCE</scope>
    <source>
        <strain evidence="1">VT-O1</strain>
    </source>
</reference>
<proteinExistence type="predicted"/>
<accession>A0ACC1R7V2</accession>
<protein>
    <submittedName>
        <fullName evidence="1">Uncharacterized protein</fullName>
    </submittedName>
</protein>
<name>A0ACC1R7V2_9HYPO</name>
<comment type="caution">
    <text evidence="1">The sequence shown here is derived from an EMBL/GenBank/DDBJ whole genome shotgun (WGS) entry which is preliminary data.</text>
</comment>
<dbReference type="Proteomes" id="UP001148737">
    <property type="component" value="Unassembled WGS sequence"/>
</dbReference>
<organism evidence="1 2">
    <name type="scientific">Lecanicillium saksenae</name>
    <dbReference type="NCBI Taxonomy" id="468837"/>
    <lineage>
        <taxon>Eukaryota</taxon>
        <taxon>Fungi</taxon>
        <taxon>Dikarya</taxon>
        <taxon>Ascomycota</taxon>
        <taxon>Pezizomycotina</taxon>
        <taxon>Sordariomycetes</taxon>
        <taxon>Hypocreomycetidae</taxon>
        <taxon>Hypocreales</taxon>
        <taxon>Cordycipitaceae</taxon>
        <taxon>Lecanicillium</taxon>
    </lineage>
</organism>
<evidence type="ECO:0000313" key="2">
    <source>
        <dbReference type="Proteomes" id="UP001148737"/>
    </source>
</evidence>
<evidence type="ECO:0000313" key="1">
    <source>
        <dbReference type="EMBL" id="KAJ3499790.1"/>
    </source>
</evidence>
<keyword evidence="2" id="KW-1185">Reference proteome</keyword>
<dbReference type="EMBL" id="JANAKD010000002">
    <property type="protein sequence ID" value="KAJ3499790.1"/>
    <property type="molecule type" value="Genomic_DNA"/>
</dbReference>
<gene>
    <name evidence="1" type="ORF">NLG97_g62</name>
</gene>
<sequence length="874" mass="94791">MQPTYIEVSQLAPSTSFYAAVLQPLGLRYLTSDSLALGPEFAIFGSDHGAVLYLRHVASPAAIQLVSVRISAPSPTAIQVFYNQAVNANPAPGYTVEVSLNHSSIFDLDGNKVQAIFNEQACSPNIIKGQFTIILKPHPATQVGQVLGCDKYTPELPVIETIENGGAPNSAAKTMDIPQKDDSNQTNTEETKNSCGGISAVFGALIGVAAGAAAGAAITYSVMSSNSSEALADEMNERQRVAPAPPRTAVPSAMSTGLVDREYARPLPARSQRIKFEQDEASTLKKSSTRLSTLAHEKDIHGSWSRQIEYDNREQNENQLVRIPRDSNLSVRQPRSKISPPASARRLAILPPASSPSTSASKLIEDSISRRDDETTLSARTRRSSSSLISDKGVTKRSSELPKDVASSSTSKRDHSRWSEQEREFNRKASREDIPSSKSYTEPDYTDRHPVERSSTVAATEVSSNRHSANEGSISKVADFSSNSRYSAEKRSTKAATEVSSKSRHSPEKHYPKAATEVGSKSRHSPEKHYLKAITEVGSKSRHSPEKHSTKSATEISSRSKHSPEKHSGAEISSMSRHSPKKHSPKAATEVGSKNRHSPDKHFMKAATEVNSRSRHSPEKHSPKAATEVGSRSRHSADRVSVAEATEVISRNMHMMEKHPTKECSTTGAIDSRSSHSAHRRSITESTEVSQRSSKSVPNPSGVTEFFDSKSHISVRKSDTPSHQDNNIGEDRRSRVSARDVPLPGSRVGTSEFFDTVSHVSVRKAPSATSRRDFDGIGDLRSYISARDIPLPASCADDGSKVMDRMDRTSQFSARNIPLPASCAGTNYHDGSRSQASARNIPLPGSHVGSSRANWDDDMRSIAPSDSISCIGSK</sequence>